<evidence type="ECO:0000256" key="3">
    <source>
        <dbReference type="ARBA" id="ARBA00022679"/>
    </source>
</evidence>
<proteinExistence type="inferred from homology"/>
<evidence type="ECO:0000256" key="5">
    <source>
        <dbReference type="RuleBase" id="RU362057"/>
    </source>
</evidence>
<comment type="similarity">
    <text evidence="1 4">Belongs to the UDP-glycosyltransferase family.</text>
</comment>
<dbReference type="GO" id="GO:0080043">
    <property type="term" value="F:quercetin 3-O-glucosyltransferase activity"/>
    <property type="evidence" value="ECO:0007669"/>
    <property type="project" value="TreeGrafter"/>
</dbReference>
<dbReference type="PROSITE" id="PS00375">
    <property type="entry name" value="UDPGT"/>
    <property type="match status" value="1"/>
</dbReference>
<dbReference type="InterPro" id="IPR035595">
    <property type="entry name" value="UDP_glycos_trans_CS"/>
</dbReference>
<dbReference type="CDD" id="cd03784">
    <property type="entry name" value="GT1_Gtf-like"/>
    <property type="match status" value="1"/>
</dbReference>
<dbReference type="InterPro" id="IPR002213">
    <property type="entry name" value="UDP_glucos_trans"/>
</dbReference>
<dbReference type="Proteomes" id="UP001280121">
    <property type="component" value="Unassembled WGS sequence"/>
</dbReference>
<protein>
    <recommendedName>
        <fullName evidence="5">Glycosyltransferase</fullName>
        <ecNumber evidence="5">2.4.1.-</ecNumber>
    </recommendedName>
</protein>
<dbReference type="PANTHER" id="PTHR11926">
    <property type="entry name" value="GLUCOSYL/GLUCURONOSYL TRANSFERASES"/>
    <property type="match status" value="1"/>
</dbReference>
<evidence type="ECO:0000256" key="1">
    <source>
        <dbReference type="ARBA" id="ARBA00009995"/>
    </source>
</evidence>
<dbReference type="Pfam" id="PF00201">
    <property type="entry name" value="UDPGT"/>
    <property type="match status" value="1"/>
</dbReference>
<gene>
    <name evidence="6" type="ORF">Ddye_010608</name>
</gene>
<dbReference type="SUPFAM" id="SSF53756">
    <property type="entry name" value="UDP-Glycosyltransferase/glycogen phosphorylase"/>
    <property type="match status" value="1"/>
</dbReference>
<comment type="caution">
    <text evidence="6">The sequence shown here is derived from an EMBL/GenBank/DDBJ whole genome shotgun (WGS) entry which is preliminary data.</text>
</comment>
<dbReference type="Gene3D" id="3.40.50.2000">
    <property type="entry name" value="Glycogen Phosphorylase B"/>
    <property type="match status" value="2"/>
</dbReference>
<keyword evidence="2 4" id="KW-0328">Glycosyltransferase</keyword>
<evidence type="ECO:0000256" key="4">
    <source>
        <dbReference type="RuleBase" id="RU003718"/>
    </source>
</evidence>
<reference evidence="6" key="1">
    <citation type="journal article" date="2023" name="Plant J.">
        <title>Genome sequences and population genomics provide insights into the demographic history, inbreeding, and mutation load of two 'living fossil' tree species of Dipteronia.</title>
        <authorList>
            <person name="Feng Y."/>
            <person name="Comes H.P."/>
            <person name="Chen J."/>
            <person name="Zhu S."/>
            <person name="Lu R."/>
            <person name="Zhang X."/>
            <person name="Li P."/>
            <person name="Qiu J."/>
            <person name="Olsen K.M."/>
            <person name="Qiu Y."/>
        </authorList>
    </citation>
    <scope>NUCLEOTIDE SEQUENCE</scope>
    <source>
        <strain evidence="6">KIB01</strain>
    </source>
</reference>
<keyword evidence="3 4" id="KW-0808">Transferase</keyword>
<name>A0AAD9XDK9_9ROSI</name>
<evidence type="ECO:0000256" key="2">
    <source>
        <dbReference type="ARBA" id="ARBA00022676"/>
    </source>
</evidence>
<keyword evidence="7" id="KW-1185">Reference proteome</keyword>
<dbReference type="GO" id="GO:0080044">
    <property type="term" value="F:quercetin 7-O-glucosyltransferase activity"/>
    <property type="evidence" value="ECO:0007669"/>
    <property type="project" value="TreeGrafter"/>
</dbReference>
<dbReference type="FunFam" id="3.40.50.2000:FF:000019">
    <property type="entry name" value="Glycosyltransferase"/>
    <property type="match status" value="1"/>
</dbReference>
<dbReference type="EMBL" id="JANJYI010000003">
    <property type="protein sequence ID" value="KAK2657556.1"/>
    <property type="molecule type" value="Genomic_DNA"/>
</dbReference>
<evidence type="ECO:0000313" key="7">
    <source>
        <dbReference type="Proteomes" id="UP001280121"/>
    </source>
</evidence>
<accession>A0AAD9XDK9</accession>
<dbReference type="EC" id="2.4.1.-" evidence="5"/>
<dbReference type="GO" id="GO:0010294">
    <property type="term" value="F:abscisic acid glucosyltransferase activity"/>
    <property type="evidence" value="ECO:0007669"/>
    <property type="project" value="TreeGrafter"/>
</dbReference>
<sequence>MGNEGKEVRVLMVTLALQGHLNPTLRFAKRLVSKGVHVTLATTEVSLQSKSPLECTTIAAHDHDDQAPRVHFEFFSDGLDDDNVDADRRNDSEFYFESLRTKGSINLSNLITNLTKGDKNKKISCIIINPFTPWAADIALQHEIPCAVLWIQACTVFSIYYHYFKHQHLFPYAFENPNDVVSLPAMPVLQVKELPSFILPDNLLMKNLLSDLFQRLDNIKWVLGNSFDVLEIDVVASMASMNAPIIPIGPLVSPFMLGKEETVAGNVDIWSVEDSCIEFLDKKPISSVVYISFGSINVLTQDQMDILAKALKNSNRPFLWVIKPPEKNSDMISGELPTGFLEETKDRGLVVKWCPQERVLMHSSVACFVTHCGWNSTLETVVAGVPVVAYPKWSDQPTDAKLLVDVLKMGVKMRIYGDDDGVFNDGVVERCIAEVADIGLKLKAADMKKRAVALKEAAKKAVDDGGSSDMNIDRFISEIKGVS</sequence>
<organism evidence="6 7">
    <name type="scientific">Dipteronia dyeriana</name>
    <dbReference type="NCBI Taxonomy" id="168575"/>
    <lineage>
        <taxon>Eukaryota</taxon>
        <taxon>Viridiplantae</taxon>
        <taxon>Streptophyta</taxon>
        <taxon>Embryophyta</taxon>
        <taxon>Tracheophyta</taxon>
        <taxon>Spermatophyta</taxon>
        <taxon>Magnoliopsida</taxon>
        <taxon>eudicotyledons</taxon>
        <taxon>Gunneridae</taxon>
        <taxon>Pentapetalae</taxon>
        <taxon>rosids</taxon>
        <taxon>malvids</taxon>
        <taxon>Sapindales</taxon>
        <taxon>Sapindaceae</taxon>
        <taxon>Hippocastanoideae</taxon>
        <taxon>Acereae</taxon>
        <taxon>Dipteronia</taxon>
    </lineage>
</organism>
<dbReference type="AlphaFoldDB" id="A0AAD9XDK9"/>
<dbReference type="PANTHER" id="PTHR11926:SF1264">
    <property type="entry name" value="GLYCOSYLTRANSFERASE-RELATED"/>
    <property type="match status" value="1"/>
</dbReference>
<evidence type="ECO:0000313" key="6">
    <source>
        <dbReference type="EMBL" id="KAK2657556.1"/>
    </source>
</evidence>